<dbReference type="GO" id="GO:0009253">
    <property type="term" value="P:peptidoglycan catabolic process"/>
    <property type="evidence" value="ECO:0007669"/>
    <property type="project" value="InterPro"/>
</dbReference>
<dbReference type="CDD" id="cd02696">
    <property type="entry name" value="MurNAc-LAA"/>
    <property type="match status" value="1"/>
</dbReference>
<dbReference type="Gene3D" id="3.40.630.40">
    <property type="entry name" value="Zn-dependent exopeptidases"/>
    <property type="match status" value="1"/>
</dbReference>
<dbReference type="PANTHER" id="PTHR30404:SF0">
    <property type="entry name" value="N-ACETYLMURAMOYL-L-ALANINE AMIDASE AMIC"/>
    <property type="match status" value="1"/>
</dbReference>
<reference evidence="3 4" key="1">
    <citation type="journal article" date="2004" name="Extremophiles">
        <title>Halobacillus locisalis sp. nov., a halophilic bacterium isolated from a marine solar saltern of the Yellow Sea in Korea.</title>
        <authorList>
            <person name="Yoon J.H."/>
            <person name="Kang K.H."/>
            <person name="Oh T.K."/>
            <person name="Park Y.H."/>
        </authorList>
    </citation>
    <scope>NUCLEOTIDE SEQUENCE [LARGE SCALE GENOMIC DNA]</scope>
    <source>
        <strain evidence="3 4">KCTC 3788</strain>
    </source>
</reference>
<name>A0A838CS56_9BACI</name>
<proteinExistence type="predicted"/>
<dbReference type="Pfam" id="PF01520">
    <property type="entry name" value="Amidase_3"/>
    <property type="match status" value="1"/>
</dbReference>
<evidence type="ECO:0000256" key="1">
    <source>
        <dbReference type="ARBA" id="ARBA00022801"/>
    </source>
</evidence>
<accession>A0A838CS56</accession>
<dbReference type="RefSeq" id="WP_181471762.1">
    <property type="nucleotide sequence ID" value="NZ_JACEFG010000002.1"/>
</dbReference>
<dbReference type="SMART" id="SM00646">
    <property type="entry name" value="Ami_3"/>
    <property type="match status" value="1"/>
</dbReference>
<evidence type="ECO:0000313" key="4">
    <source>
        <dbReference type="Proteomes" id="UP000571017"/>
    </source>
</evidence>
<dbReference type="PANTHER" id="PTHR30404">
    <property type="entry name" value="N-ACETYLMURAMOYL-L-ALANINE AMIDASE"/>
    <property type="match status" value="1"/>
</dbReference>
<organism evidence="3 4">
    <name type="scientific">Halobacillus locisalis</name>
    <dbReference type="NCBI Taxonomy" id="220753"/>
    <lineage>
        <taxon>Bacteria</taxon>
        <taxon>Bacillati</taxon>
        <taxon>Bacillota</taxon>
        <taxon>Bacilli</taxon>
        <taxon>Bacillales</taxon>
        <taxon>Bacillaceae</taxon>
        <taxon>Halobacillus</taxon>
    </lineage>
</organism>
<dbReference type="AlphaFoldDB" id="A0A838CS56"/>
<evidence type="ECO:0000313" key="3">
    <source>
        <dbReference type="EMBL" id="MBA2174698.1"/>
    </source>
</evidence>
<dbReference type="SUPFAM" id="SSF53187">
    <property type="entry name" value="Zn-dependent exopeptidases"/>
    <property type="match status" value="1"/>
</dbReference>
<dbReference type="InterPro" id="IPR002508">
    <property type="entry name" value="MurNAc-LAA_cat"/>
</dbReference>
<dbReference type="EMBL" id="JACEFG010000002">
    <property type="protein sequence ID" value="MBA2174698.1"/>
    <property type="molecule type" value="Genomic_DNA"/>
</dbReference>
<keyword evidence="1" id="KW-0378">Hydrolase</keyword>
<evidence type="ECO:0000259" key="2">
    <source>
        <dbReference type="SMART" id="SM00646"/>
    </source>
</evidence>
<protein>
    <submittedName>
        <fullName evidence="3">N-acetylmuramoyl-L-alanine amidase</fullName>
    </submittedName>
</protein>
<gene>
    <name evidence="3" type="ORF">H0266_07310</name>
</gene>
<dbReference type="GO" id="GO:0008745">
    <property type="term" value="F:N-acetylmuramoyl-L-alanine amidase activity"/>
    <property type="evidence" value="ECO:0007669"/>
    <property type="project" value="InterPro"/>
</dbReference>
<keyword evidence="4" id="KW-1185">Reference proteome</keyword>
<dbReference type="InterPro" id="IPR050695">
    <property type="entry name" value="N-acetylmuramoyl_amidase_3"/>
</dbReference>
<feature type="domain" description="MurNAc-LAA" evidence="2">
    <location>
        <begin position="63"/>
        <end position="175"/>
    </location>
</feature>
<sequence>MPIVVIDPGHGGTDPGAVANGLQEKDLSLEIGLLVREKLESQYIVDARMTRESDTAVGLSTRASYANSIGADYFVSLHHNAGGGTGFESYVYPGTRNTETGRLQDVLHREIADFFAGFGLFDRGKKESNFAVVRETAMPAILLEHLFLDRTTDANFLKDESFIISLADAITRGIAQALSLQS</sequence>
<comment type="caution">
    <text evidence="3">The sequence shown here is derived from an EMBL/GenBank/DDBJ whole genome shotgun (WGS) entry which is preliminary data.</text>
</comment>
<dbReference type="GO" id="GO:0030288">
    <property type="term" value="C:outer membrane-bounded periplasmic space"/>
    <property type="evidence" value="ECO:0007669"/>
    <property type="project" value="TreeGrafter"/>
</dbReference>
<dbReference type="Proteomes" id="UP000571017">
    <property type="component" value="Unassembled WGS sequence"/>
</dbReference>